<sequence>MNFLTKLSYWGVQAMKTVKYVRMGNKTMSNWFPGYKPFEDKLIQSGYKKAQGKVDEARDALDCVVPDADVIKSLPDPPALIYQKLWKKTKAKSEKDILQYLKTFFTDEMTYHKSLQKINKKASKRIKKLLRKM</sequence>
<evidence type="ECO:0000313" key="1">
    <source>
        <dbReference type="EMBL" id="SOQ35143.1"/>
    </source>
</evidence>
<dbReference type="EMBL" id="ODYU01000413">
    <property type="protein sequence ID" value="SOQ35143.1"/>
    <property type="molecule type" value="Genomic_DNA"/>
</dbReference>
<gene>
    <name evidence="1" type="ORF">SFRICE_003642</name>
</gene>
<accession>A0A2H1V2T0</accession>
<name>A0A2H1V2T0_SPOFR</name>
<dbReference type="AlphaFoldDB" id="A0A2H1V2T0"/>
<protein>
    <submittedName>
        <fullName evidence="1">SFRICE_003642</fullName>
    </submittedName>
</protein>
<organism evidence="1">
    <name type="scientific">Spodoptera frugiperda</name>
    <name type="common">Fall armyworm</name>
    <dbReference type="NCBI Taxonomy" id="7108"/>
    <lineage>
        <taxon>Eukaryota</taxon>
        <taxon>Metazoa</taxon>
        <taxon>Ecdysozoa</taxon>
        <taxon>Arthropoda</taxon>
        <taxon>Hexapoda</taxon>
        <taxon>Insecta</taxon>
        <taxon>Pterygota</taxon>
        <taxon>Neoptera</taxon>
        <taxon>Endopterygota</taxon>
        <taxon>Lepidoptera</taxon>
        <taxon>Glossata</taxon>
        <taxon>Ditrysia</taxon>
        <taxon>Noctuoidea</taxon>
        <taxon>Noctuidae</taxon>
        <taxon>Amphipyrinae</taxon>
        <taxon>Spodoptera</taxon>
    </lineage>
</organism>
<proteinExistence type="predicted"/>
<reference evidence="1" key="1">
    <citation type="submission" date="2016-07" db="EMBL/GenBank/DDBJ databases">
        <authorList>
            <person name="Bretaudeau A."/>
        </authorList>
    </citation>
    <scope>NUCLEOTIDE SEQUENCE</scope>
    <source>
        <strain evidence="1">Rice</strain>
        <tissue evidence="1">Whole body</tissue>
    </source>
</reference>